<gene>
    <name evidence="1" type="ORF">GCM10010969_03220</name>
</gene>
<keyword evidence="2" id="KW-1185">Reference proteome</keyword>
<evidence type="ECO:0000313" key="1">
    <source>
        <dbReference type="EMBL" id="GGN91488.1"/>
    </source>
</evidence>
<proteinExistence type="predicted"/>
<comment type="caution">
    <text evidence="1">The sequence shown here is derived from an EMBL/GenBank/DDBJ whole genome shotgun (WGS) entry which is preliminary data.</text>
</comment>
<protein>
    <recommendedName>
        <fullName evidence="3">HNH endonuclease</fullName>
    </recommendedName>
</protein>
<evidence type="ECO:0008006" key="3">
    <source>
        <dbReference type="Google" id="ProtNLM"/>
    </source>
</evidence>
<evidence type="ECO:0000313" key="2">
    <source>
        <dbReference type="Proteomes" id="UP000606653"/>
    </source>
</evidence>
<dbReference type="Proteomes" id="UP000606653">
    <property type="component" value="Unassembled WGS sequence"/>
</dbReference>
<name>A0ABQ2KSH4_9BACL</name>
<sequence>MKECSYCGNQAPSFTKEHIIPSGLIEMYPDQDVTFNTTTTQSRMYKDNQGQSIKDVCANCNNNLLGKLDAYGVRLIRQYFLEKYNEDSIINMEYDYHLLQRWLLKIIYNSIRSSGIESDWFNDEIQYIISDEIQDRFPPVSIFGGIHVDMTAFGEDKALLTSPLSSYQPLYVLHSPSILINGIQFNRKRGRSITHDKMKIRRADHVVTIRFASAMFLVVLWNKDTFPSAIEKFNSEFEADYPYVLIKQNQNNVVLQRAIDSVSCLKPGIIQSKKAMIEADEDIRMTLSGRSISETQQEWNQSWSQEDQQKGRVLIDNLLFPDNKSVQKNMKNCSEKEQMSKNIKN</sequence>
<organism evidence="1 2">
    <name type="scientific">Saccharibacillus kuerlensis</name>
    <dbReference type="NCBI Taxonomy" id="459527"/>
    <lineage>
        <taxon>Bacteria</taxon>
        <taxon>Bacillati</taxon>
        <taxon>Bacillota</taxon>
        <taxon>Bacilli</taxon>
        <taxon>Bacillales</taxon>
        <taxon>Paenibacillaceae</taxon>
        <taxon>Saccharibacillus</taxon>
    </lineage>
</organism>
<dbReference type="RefSeq" id="WP_018975258.1">
    <property type="nucleotide sequence ID" value="NZ_BMLN01000001.1"/>
</dbReference>
<accession>A0ABQ2KSH4</accession>
<reference evidence="2" key="1">
    <citation type="journal article" date="2019" name="Int. J. Syst. Evol. Microbiol.">
        <title>The Global Catalogue of Microorganisms (GCM) 10K type strain sequencing project: providing services to taxonomists for standard genome sequencing and annotation.</title>
        <authorList>
            <consortium name="The Broad Institute Genomics Platform"/>
            <consortium name="The Broad Institute Genome Sequencing Center for Infectious Disease"/>
            <person name="Wu L."/>
            <person name="Ma J."/>
        </authorList>
    </citation>
    <scope>NUCLEOTIDE SEQUENCE [LARGE SCALE GENOMIC DNA]</scope>
    <source>
        <strain evidence="2">CGMCC 1.6964</strain>
    </source>
</reference>
<dbReference type="EMBL" id="BMLN01000001">
    <property type="protein sequence ID" value="GGN91488.1"/>
    <property type="molecule type" value="Genomic_DNA"/>
</dbReference>